<dbReference type="OrthoDB" id="9786029at2"/>
<feature type="transmembrane region" description="Helical" evidence="1">
    <location>
        <begin position="43"/>
        <end position="70"/>
    </location>
</feature>
<sequence length="192" mass="21522">MPKKFIQRYLPDPSKLKTGKSLRIFGRLSQNTNLWYLNRRSAAGAFAVGLFVAFLPLPAHMLMAAGLAILLRVNLPLSVALVWITNPITITPVMLAAYKIGSVLLQHPPQPFHFEWSFEWIRSGFTTVLPPILVGSVLMGTVSAVVGYITVRTLWRQAVRKAWRERAHARQVKTVAAKQQVLTVKHDTQGKE</sequence>
<keyword evidence="1" id="KW-0812">Transmembrane</keyword>
<name>A0A432XAG3_9GAMM</name>
<dbReference type="PANTHER" id="PTHR40547">
    <property type="entry name" value="SLL0298 PROTEIN"/>
    <property type="match status" value="1"/>
</dbReference>
<keyword evidence="1" id="KW-0472">Membrane</keyword>
<protein>
    <submittedName>
        <fullName evidence="3">DUF2062 domain-containing protein</fullName>
    </submittedName>
</protein>
<organism evidence="3 4">
    <name type="scientific">Aliidiomarina taiwanensis</name>
    <dbReference type="NCBI Taxonomy" id="946228"/>
    <lineage>
        <taxon>Bacteria</taxon>
        <taxon>Pseudomonadati</taxon>
        <taxon>Pseudomonadota</taxon>
        <taxon>Gammaproteobacteria</taxon>
        <taxon>Alteromonadales</taxon>
        <taxon>Idiomarinaceae</taxon>
        <taxon>Aliidiomarina</taxon>
    </lineage>
</organism>
<reference evidence="3 4" key="1">
    <citation type="journal article" date="2011" name="Front. Microbiol.">
        <title>Genomic signatures of strain selection and enhancement in Bacillus atrophaeus var. globigii, a historical biowarfare simulant.</title>
        <authorList>
            <person name="Gibbons H.S."/>
            <person name="Broomall S.M."/>
            <person name="McNew L.A."/>
            <person name="Daligault H."/>
            <person name="Chapman C."/>
            <person name="Bruce D."/>
            <person name="Karavis M."/>
            <person name="Krepps M."/>
            <person name="McGregor P.A."/>
            <person name="Hong C."/>
            <person name="Park K.H."/>
            <person name="Akmal A."/>
            <person name="Feldman A."/>
            <person name="Lin J.S."/>
            <person name="Chang W.E."/>
            <person name="Higgs B.W."/>
            <person name="Demirev P."/>
            <person name="Lindquist J."/>
            <person name="Liem A."/>
            <person name="Fochler E."/>
            <person name="Read T.D."/>
            <person name="Tapia R."/>
            <person name="Johnson S."/>
            <person name="Bishop-Lilly K.A."/>
            <person name="Detter C."/>
            <person name="Han C."/>
            <person name="Sozhamannan S."/>
            <person name="Rosenzweig C.N."/>
            <person name="Skowronski E.W."/>
        </authorList>
    </citation>
    <scope>NUCLEOTIDE SEQUENCE [LARGE SCALE GENOMIC DNA]</scope>
    <source>
        <strain evidence="3 4">AIT1</strain>
    </source>
</reference>
<dbReference type="RefSeq" id="WP_126756797.1">
    <property type="nucleotide sequence ID" value="NZ_PIPQ01000001.1"/>
</dbReference>
<keyword evidence="4" id="KW-1185">Reference proteome</keyword>
<dbReference type="Proteomes" id="UP000286976">
    <property type="component" value="Unassembled WGS sequence"/>
</dbReference>
<dbReference type="Pfam" id="PF09835">
    <property type="entry name" value="DUF2062"/>
    <property type="match status" value="1"/>
</dbReference>
<evidence type="ECO:0000313" key="4">
    <source>
        <dbReference type="Proteomes" id="UP000286976"/>
    </source>
</evidence>
<feature type="transmembrane region" description="Helical" evidence="1">
    <location>
        <begin position="128"/>
        <end position="151"/>
    </location>
</feature>
<gene>
    <name evidence="3" type="ORF">CWE15_04255</name>
</gene>
<evidence type="ECO:0000313" key="3">
    <source>
        <dbReference type="EMBL" id="RUO44393.1"/>
    </source>
</evidence>
<evidence type="ECO:0000256" key="1">
    <source>
        <dbReference type="SAM" id="Phobius"/>
    </source>
</evidence>
<dbReference type="EMBL" id="PIPQ01000001">
    <property type="protein sequence ID" value="RUO44393.1"/>
    <property type="molecule type" value="Genomic_DNA"/>
</dbReference>
<proteinExistence type="predicted"/>
<dbReference type="InterPro" id="IPR018639">
    <property type="entry name" value="DUF2062"/>
</dbReference>
<dbReference type="PANTHER" id="PTHR40547:SF1">
    <property type="entry name" value="SLL0298 PROTEIN"/>
    <property type="match status" value="1"/>
</dbReference>
<accession>A0A432XAG3</accession>
<dbReference type="AlphaFoldDB" id="A0A432XAG3"/>
<feature type="domain" description="DUF2062" evidence="2">
    <location>
        <begin position="22"/>
        <end position="164"/>
    </location>
</feature>
<comment type="caution">
    <text evidence="3">The sequence shown here is derived from an EMBL/GenBank/DDBJ whole genome shotgun (WGS) entry which is preliminary data.</text>
</comment>
<keyword evidence="1" id="KW-1133">Transmembrane helix</keyword>
<evidence type="ECO:0000259" key="2">
    <source>
        <dbReference type="Pfam" id="PF09835"/>
    </source>
</evidence>